<dbReference type="InterPro" id="IPR011453">
    <property type="entry name" value="DUF1559"/>
</dbReference>
<organism evidence="3 4">
    <name type="scientific">Armatimonas rosea</name>
    <dbReference type="NCBI Taxonomy" id="685828"/>
    <lineage>
        <taxon>Bacteria</taxon>
        <taxon>Bacillati</taxon>
        <taxon>Armatimonadota</taxon>
        <taxon>Armatimonadia</taxon>
        <taxon>Armatimonadales</taxon>
        <taxon>Armatimonadaceae</taxon>
        <taxon>Armatimonas</taxon>
    </lineage>
</organism>
<dbReference type="InterPro" id="IPR012902">
    <property type="entry name" value="N_methyl_site"/>
</dbReference>
<feature type="domain" description="DUF1559" evidence="2">
    <location>
        <begin position="41"/>
        <end position="128"/>
    </location>
</feature>
<keyword evidence="1" id="KW-0812">Transmembrane</keyword>
<feature type="transmembrane region" description="Helical" evidence="1">
    <location>
        <begin position="21"/>
        <end position="40"/>
    </location>
</feature>
<dbReference type="Pfam" id="PF07963">
    <property type="entry name" value="N_methyl"/>
    <property type="match status" value="1"/>
</dbReference>
<keyword evidence="1" id="KW-1133">Transmembrane helix</keyword>
<comment type="caution">
    <text evidence="3">The sequence shown here is derived from an EMBL/GenBank/DDBJ whole genome shotgun (WGS) entry which is preliminary data.</text>
</comment>
<accession>A0A7W9W940</accession>
<keyword evidence="4" id="KW-1185">Reference proteome</keyword>
<evidence type="ECO:0000256" key="1">
    <source>
        <dbReference type="SAM" id="Phobius"/>
    </source>
</evidence>
<dbReference type="Gene3D" id="3.30.700.10">
    <property type="entry name" value="Glycoprotein, Type 4 Pilin"/>
    <property type="match status" value="1"/>
</dbReference>
<name>A0A7W9W940_ARMRO</name>
<keyword evidence="1" id="KW-0472">Membrane</keyword>
<proteinExistence type="predicted"/>
<dbReference type="Proteomes" id="UP000520814">
    <property type="component" value="Unassembled WGS sequence"/>
</dbReference>
<dbReference type="PROSITE" id="PS00409">
    <property type="entry name" value="PROKAR_NTER_METHYL"/>
    <property type="match status" value="1"/>
</dbReference>
<dbReference type="AlphaFoldDB" id="A0A7W9W940"/>
<dbReference type="Pfam" id="PF07596">
    <property type="entry name" value="SBP_bac_10"/>
    <property type="match status" value="1"/>
</dbReference>
<sequence>MLSLSSTTRHHNRRGFTLIELLVVIAIIAILAAILFPVFAQARDKARSAACLSNTKQLSLGVIMYSQDYDETLPVIGYNQMCRGRWQWQIYPYVKNEKVFTCPNINQPWRATQFAYTGVANSGCPGTTVMVGADNNGGYGWSYGLSHAYENNGGGPPSAYTAPGLSLSQIAKPAETLCIGETGYPNQDGTPNGTGWGMWVTDPRSTIPAGTTAAGLIPQFRHNATQFRTDNPAGLRIATEGRANFAFLDGHSKNLSVGQAFQLAPVVNGQYVEDGEVLLNPAGYSGSNPSHHAPWVLWNTY</sequence>
<protein>
    <submittedName>
        <fullName evidence="3">Prepilin-type N-terminal cleavage/methylation domain-containing protein/prepilin-type processing-associated H-X9-DG protein</fullName>
    </submittedName>
</protein>
<dbReference type="PANTHER" id="PTHR30093">
    <property type="entry name" value="GENERAL SECRETION PATHWAY PROTEIN G"/>
    <property type="match status" value="1"/>
</dbReference>
<gene>
    <name evidence="3" type="ORF">HNQ39_004621</name>
</gene>
<dbReference type="EMBL" id="JACHGW010000004">
    <property type="protein sequence ID" value="MBB6052800.1"/>
    <property type="molecule type" value="Genomic_DNA"/>
</dbReference>
<dbReference type="SUPFAM" id="SSF54523">
    <property type="entry name" value="Pili subunits"/>
    <property type="match status" value="1"/>
</dbReference>
<dbReference type="NCBIfam" id="TIGR02532">
    <property type="entry name" value="IV_pilin_GFxxxE"/>
    <property type="match status" value="1"/>
</dbReference>
<dbReference type="PANTHER" id="PTHR30093:SF2">
    <property type="entry name" value="TYPE II SECRETION SYSTEM PROTEIN H"/>
    <property type="match status" value="1"/>
</dbReference>
<dbReference type="RefSeq" id="WP_184202437.1">
    <property type="nucleotide sequence ID" value="NZ_JACHGW010000004.1"/>
</dbReference>
<reference evidence="3 4" key="1">
    <citation type="submission" date="2020-08" db="EMBL/GenBank/DDBJ databases">
        <title>Genomic Encyclopedia of Type Strains, Phase IV (KMG-IV): sequencing the most valuable type-strain genomes for metagenomic binning, comparative biology and taxonomic classification.</title>
        <authorList>
            <person name="Goeker M."/>
        </authorList>
    </citation>
    <scope>NUCLEOTIDE SEQUENCE [LARGE SCALE GENOMIC DNA]</scope>
    <source>
        <strain evidence="3 4">DSM 23562</strain>
    </source>
</reference>
<dbReference type="InterPro" id="IPR045584">
    <property type="entry name" value="Pilin-like"/>
</dbReference>
<evidence type="ECO:0000259" key="2">
    <source>
        <dbReference type="Pfam" id="PF07596"/>
    </source>
</evidence>
<evidence type="ECO:0000313" key="3">
    <source>
        <dbReference type="EMBL" id="MBB6052800.1"/>
    </source>
</evidence>
<evidence type="ECO:0000313" key="4">
    <source>
        <dbReference type="Proteomes" id="UP000520814"/>
    </source>
</evidence>